<accession>A0A450WVH3</accession>
<dbReference type="AlphaFoldDB" id="A0A450WVH3"/>
<feature type="compositionally biased region" description="Basic and acidic residues" evidence="1">
    <location>
        <begin position="92"/>
        <end position="110"/>
    </location>
</feature>
<evidence type="ECO:0000313" key="2">
    <source>
        <dbReference type="EMBL" id="VFK21051.1"/>
    </source>
</evidence>
<protein>
    <submittedName>
        <fullName evidence="2">Phosphatidylethanolamine-binding protein</fullName>
    </submittedName>
</protein>
<evidence type="ECO:0000256" key="1">
    <source>
        <dbReference type="SAM" id="MobiDB-lite"/>
    </source>
</evidence>
<dbReference type="InterPro" id="IPR008914">
    <property type="entry name" value="PEBP"/>
</dbReference>
<dbReference type="InterPro" id="IPR036610">
    <property type="entry name" value="PEBP-like_sf"/>
</dbReference>
<gene>
    <name evidence="2" type="ORF">BECKLFY1418C_GA0070996_108412</name>
</gene>
<organism evidence="2">
    <name type="scientific">Candidatus Kentrum sp. LFY</name>
    <dbReference type="NCBI Taxonomy" id="2126342"/>
    <lineage>
        <taxon>Bacteria</taxon>
        <taxon>Pseudomonadati</taxon>
        <taxon>Pseudomonadota</taxon>
        <taxon>Gammaproteobacteria</taxon>
        <taxon>Candidatus Kentrum</taxon>
    </lineage>
</organism>
<name>A0A450WVH3_9GAMM</name>
<proteinExistence type="predicted"/>
<reference evidence="2" key="1">
    <citation type="submission" date="2019-02" db="EMBL/GenBank/DDBJ databases">
        <authorList>
            <person name="Gruber-Vodicka R. H."/>
            <person name="Seah K. B. B."/>
        </authorList>
    </citation>
    <scope>NUCLEOTIDE SEQUENCE</scope>
    <source>
        <strain evidence="2">BECK_BY7</strain>
    </source>
</reference>
<dbReference type="SUPFAM" id="SSF49777">
    <property type="entry name" value="PEBP-like"/>
    <property type="match status" value="1"/>
</dbReference>
<dbReference type="EMBL" id="CAADFN010000084">
    <property type="protein sequence ID" value="VFK21051.1"/>
    <property type="molecule type" value="Genomic_DNA"/>
</dbReference>
<feature type="region of interest" description="Disordered" evidence="1">
    <location>
        <begin position="92"/>
        <end position="123"/>
    </location>
</feature>
<dbReference type="Pfam" id="PF01161">
    <property type="entry name" value="PBP"/>
    <property type="match status" value="1"/>
</dbReference>
<sequence>MDIPTNLTKIEAGEYSTGVTARGKAGPDAPHGTRQGITDFTQWFSGDAKMGGQYFGYDGPCPPWNDSIVHHYHFTLYAIDIARCEVEGTFDRRDGQEGNRRTYPELDPHHRNLQPEPESLTGRRLADDREAEIRLVPRLPLLTVTAFEIGIGSLRRFDCGDFGDSIPRRHNLPTQGVGSLVHRPASEASPRTGKGVNWVSLRFDLEIKLRFNDSVIPAGIAGIQCQGWQRNTKDKHLLLDSRLRGNDASA</sequence>
<dbReference type="Gene3D" id="3.90.280.10">
    <property type="entry name" value="PEBP-like"/>
    <property type="match status" value="1"/>
</dbReference>